<dbReference type="PANTHER" id="PTHR46825:SF7">
    <property type="entry name" value="D-ALANYL-D-ALANINE CARBOXYPEPTIDASE"/>
    <property type="match status" value="1"/>
</dbReference>
<reference evidence="4 5" key="1">
    <citation type="submission" date="2024-10" db="EMBL/GenBank/DDBJ databases">
        <title>The Natural Products Discovery Center: Release of the First 8490 Sequenced Strains for Exploring Actinobacteria Biosynthetic Diversity.</title>
        <authorList>
            <person name="Kalkreuter E."/>
            <person name="Kautsar S.A."/>
            <person name="Yang D."/>
            <person name="Bader C.D."/>
            <person name="Teijaro C.N."/>
            <person name="Fluegel L."/>
            <person name="Davis C.M."/>
            <person name="Simpson J.R."/>
            <person name="Lauterbach L."/>
            <person name="Steele A.D."/>
            <person name="Gui C."/>
            <person name="Meng S."/>
            <person name="Li G."/>
            <person name="Viehrig K."/>
            <person name="Ye F."/>
            <person name="Su P."/>
            <person name="Kiefer A.F."/>
            <person name="Nichols A."/>
            <person name="Cepeda A.J."/>
            <person name="Yan W."/>
            <person name="Fan B."/>
            <person name="Jiang Y."/>
            <person name="Adhikari A."/>
            <person name="Zheng C.-J."/>
            <person name="Schuster L."/>
            <person name="Cowan T.M."/>
            <person name="Smanski M.J."/>
            <person name="Chevrette M.G."/>
            <person name="De Carvalho L.P.S."/>
            <person name="Shen B."/>
        </authorList>
    </citation>
    <scope>NUCLEOTIDE SEQUENCE [LARGE SCALE GENOMIC DNA]</scope>
    <source>
        <strain evidence="4 5">NPDC053399</strain>
    </source>
</reference>
<dbReference type="Pfam" id="PF00144">
    <property type="entry name" value="Beta-lactamase"/>
    <property type="match status" value="1"/>
</dbReference>
<evidence type="ECO:0000256" key="2">
    <source>
        <dbReference type="SAM" id="SignalP"/>
    </source>
</evidence>
<organism evidence="4 5">
    <name type="scientific">Streptomyces fildesensis</name>
    <dbReference type="NCBI Taxonomy" id="375757"/>
    <lineage>
        <taxon>Bacteria</taxon>
        <taxon>Bacillati</taxon>
        <taxon>Actinomycetota</taxon>
        <taxon>Actinomycetes</taxon>
        <taxon>Kitasatosporales</taxon>
        <taxon>Streptomycetaceae</taxon>
        <taxon>Streptomyces</taxon>
    </lineage>
</organism>
<name>A0ABW8C5B7_9ACTN</name>
<proteinExistence type="predicted"/>
<dbReference type="SUPFAM" id="SSF56601">
    <property type="entry name" value="beta-lactamase/transpeptidase-like"/>
    <property type="match status" value="1"/>
</dbReference>
<feature type="region of interest" description="Disordered" evidence="1">
    <location>
        <begin position="396"/>
        <end position="421"/>
    </location>
</feature>
<evidence type="ECO:0000259" key="3">
    <source>
        <dbReference type="Pfam" id="PF00144"/>
    </source>
</evidence>
<feature type="signal peptide" evidence="2">
    <location>
        <begin position="1"/>
        <end position="30"/>
    </location>
</feature>
<sequence length="421" mass="44216">MSKLHFGRGVLGLTAALAAGATLLAGPASAATTAPSPAPHSAPGLHTGHAATQSALDGTVAAGAPGVQAQAQAGGDTWFGAAGTADLASGRPFRPGDEFRIGSITKSFVATVLLQLEAEKKLSLDDTMDRLMPGVIQGNGNDGRHITLRQVLNHTSGLFNYTEDPAIRTRMGGQGFLDHRYETYRPQQIVSIALAHPPNFAPGTSWSYSNTNYILAGMVVQKVTGHSYAQEIERRILRPLGLRSTSVPGTSPTIPGRHGRAYSVLFDQTPDRLYDVTEFNPSLAGSAGEMISTTADLNRFFSALLRGRLLPAHQLDEMLTTVSTDPDTPGLRYGLAMMSVRLPCGVTVWGHDGGIFGSSSSAATTRDGRHSLSSNINADWVESPVSPVVAEFCPSSPATSPATTSPATAFRTSSTARTTGF</sequence>
<accession>A0ABW8C5B7</accession>
<dbReference type="Gene3D" id="3.40.710.10">
    <property type="entry name" value="DD-peptidase/beta-lactamase superfamily"/>
    <property type="match status" value="1"/>
</dbReference>
<keyword evidence="2" id="KW-0732">Signal</keyword>
<keyword evidence="4" id="KW-0378">Hydrolase</keyword>
<protein>
    <submittedName>
        <fullName evidence="4">Serine hydrolase domain-containing protein</fullName>
        <ecNumber evidence="4">3.-.-.-</ecNumber>
    </submittedName>
</protein>
<evidence type="ECO:0000256" key="1">
    <source>
        <dbReference type="SAM" id="MobiDB-lite"/>
    </source>
</evidence>
<evidence type="ECO:0000313" key="5">
    <source>
        <dbReference type="Proteomes" id="UP001614394"/>
    </source>
</evidence>
<comment type="caution">
    <text evidence="4">The sequence shown here is derived from an EMBL/GenBank/DDBJ whole genome shotgun (WGS) entry which is preliminary data.</text>
</comment>
<dbReference type="PANTHER" id="PTHR46825">
    <property type="entry name" value="D-ALANYL-D-ALANINE-CARBOXYPEPTIDASE/ENDOPEPTIDASE AMPH"/>
    <property type="match status" value="1"/>
</dbReference>
<dbReference type="GO" id="GO:0016787">
    <property type="term" value="F:hydrolase activity"/>
    <property type="evidence" value="ECO:0007669"/>
    <property type="project" value="UniProtKB-KW"/>
</dbReference>
<feature type="domain" description="Beta-lactamase-related" evidence="3">
    <location>
        <begin position="61"/>
        <end position="358"/>
    </location>
</feature>
<dbReference type="EC" id="3.-.-.-" evidence="4"/>
<keyword evidence="5" id="KW-1185">Reference proteome</keyword>
<feature type="chain" id="PRO_5045734536" evidence="2">
    <location>
        <begin position="31"/>
        <end position="421"/>
    </location>
</feature>
<feature type="region of interest" description="Disordered" evidence="1">
    <location>
        <begin position="29"/>
        <end position="49"/>
    </location>
</feature>
<gene>
    <name evidence="4" type="ORF">ACIGXA_08530</name>
</gene>
<feature type="compositionally biased region" description="Low complexity" evidence="1">
    <location>
        <begin position="29"/>
        <end position="46"/>
    </location>
</feature>
<dbReference type="InterPro" id="IPR012338">
    <property type="entry name" value="Beta-lactam/transpept-like"/>
</dbReference>
<dbReference type="InterPro" id="IPR001466">
    <property type="entry name" value="Beta-lactam-related"/>
</dbReference>
<dbReference type="Proteomes" id="UP001614394">
    <property type="component" value="Unassembled WGS sequence"/>
</dbReference>
<evidence type="ECO:0000313" key="4">
    <source>
        <dbReference type="EMBL" id="MFI9100560.1"/>
    </source>
</evidence>
<dbReference type="RefSeq" id="WP_399645888.1">
    <property type="nucleotide sequence ID" value="NZ_JBITYG010000002.1"/>
</dbReference>
<dbReference type="InterPro" id="IPR050491">
    <property type="entry name" value="AmpC-like"/>
</dbReference>
<dbReference type="EMBL" id="JBITYG010000002">
    <property type="protein sequence ID" value="MFI9100560.1"/>
    <property type="molecule type" value="Genomic_DNA"/>
</dbReference>